<accession>A0A1W1VSK6</accession>
<protein>
    <recommendedName>
        <fullName evidence="1">DUF6970 domain-containing protein</fullName>
    </recommendedName>
</protein>
<dbReference type="OrthoDB" id="676710at2"/>
<dbReference type="Proteomes" id="UP000192266">
    <property type="component" value="Unassembled WGS sequence"/>
</dbReference>
<dbReference type="Pfam" id="PF22311">
    <property type="entry name" value="DUF6970"/>
    <property type="match status" value="1"/>
</dbReference>
<keyword evidence="3" id="KW-1185">Reference proteome</keyword>
<gene>
    <name evidence="2" type="ORF">SAMN00120144_0529</name>
</gene>
<proteinExistence type="predicted"/>
<evidence type="ECO:0000313" key="3">
    <source>
        <dbReference type="Proteomes" id="UP000192266"/>
    </source>
</evidence>
<organism evidence="2 3">
    <name type="scientific">Hymenobacter roseosalivarius DSM 11622</name>
    <dbReference type="NCBI Taxonomy" id="645990"/>
    <lineage>
        <taxon>Bacteria</taxon>
        <taxon>Pseudomonadati</taxon>
        <taxon>Bacteroidota</taxon>
        <taxon>Cytophagia</taxon>
        <taxon>Cytophagales</taxon>
        <taxon>Hymenobacteraceae</taxon>
        <taxon>Hymenobacter</taxon>
    </lineage>
</organism>
<evidence type="ECO:0000313" key="2">
    <source>
        <dbReference type="EMBL" id="SMB96081.1"/>
    </source>
</evidence>
<sequence>MKRLFTLLLLTSLLSAFQCEDENAACPDFIDTKIAEILSKPKQNPAAEITEYQFQGQTVYLVSSDCCDQFNYLYSACGDVLCAPSGGITGRGDGLCPNFATQATNPRLVWDDRR</sequence>
<dbReference type="AlphaFoldDB" id="A0A1W1VSK6"/>
<reference evidence="2 3" key="1">
    <citation type="submission" date="2017-04" db="EMBL/GenBank/DDBJ databases">
        <authorList>
            <person name="Afonso C.L."/>
            <person name="Miller P.J."/>
            <person name="Scott M.A."/>
            <person name="Spackman E."/>
            <person name="Goraichik I."/>
            <person name="Dimitrov K.M."/>
            <person name="Suarez D.L."/>
            <person name="Swayne D.E."/>
        </authorList>
    </citation>
    <scope>NUCLEOTIDE SEQUENCE [LARGE SCALE GENOMIC DNA]</scope>
    <source>
        <strain evidence="2 3">DSM 11622</strain>
    </source>
</reference>
<evidence type="ECO:0000259" key="1">
    <source>
        <dbReference type="Pfam" id="PF22311"/>
    </source>
</evidence>
<feature type="domain" description="DUF6970" evidence="1">
    <location>
        <begin position="36"/>
        <end position="112"/>
    </location>
</feature>
<name>A0A1W1VSK6_9BACT</name>
<dbReference type="EMBL" id="FWWW01000070">
    <property type="protein sequence ID" value="SMB96081.1"/>
    <property type="molecule type" value="Genomic_DNA"/>
</dbReference>
<dbReference type="RefSeq" id="WP_084445834.1">
    <property type="nucleotide sequence ID" value="NZ_FWWW01000070.1"/>
</dbReference>
<dbReference type="InterPro" id="IPR054243">
    <property type="entry name" value="DUF6970"/>
</dbReference>
<dbReference type="STRING" id="645990.SAMN00120144_0529"/>